<feature type="region of interest" description="Disordered" evidence="3">
    <location>
        <begin position="15"/>
        <end position="80"/>
    </location>
</feature>
<dbReference type="SUPFAM" id="SSF52833">
    <property type="entry name" value="Thioredoxin-like"/>
    <property type="match status" value="1"/>
</dbReference>
<evidence type="ECO:0000256" key="2">
    <source>
        <dbReference type="ARBA" id="ARBA00022553"/>
    </source>
</evidence>
<feature type="compositionally biased region" description="Basic and acidic residues" evidence="3">
    <location>
        <begin position="93"/>
        <end position="105"/>
    </location>
</feature>
<organism evidence="5 6">
    <name type="scientific">Synchytrium microbalum</name>
    <dbReference type="NCBI Taxonomy" id="1806994"/>
    <lineage>
        <taxon>Eukaryota</taxon>
        <taxon>Fungi</taxon>
        <taxon>Fungi incertae sedis</taxon>
        <taxon>Chytridiomycota</taxon>
        <taxon>Chytridiomycota incertae sedis</taxon>
        <taxon>Chytridiomycetes</taxon>
        <taxon>Synchytriales</taxon>
        <taxon>Synchytriaceae</taxon>
        <taxon>Synchytrium</taxon>
    </lineage>
</organism>
<feature type="compositionally biased region" description="Polar residues" evidence="3">
    <location>
        <begin position="59"/>
        <end position="69"/>
    </location>
</feature>
<dbReference type="GO" id="GO:0008277">
    <property type="term" value="P:regulation of G protein-coupled receptor signaling pathway"/>
    <property type="evidence" value="ECO:0007669"/>
    <property type="project" value="InterPro"/>
</dbReference>
<evidence type="ECO:0000259" key="4">
    <source>
        <dbReference type="Pfam" id="PF02114"/>
    </source>
</evidence>
<dbReference type="InterPro" id="IPR024253">
    <property type="entry name" value="Phosducin_thioredoxin-like_dom"/>
</dbReference>
<dbReference type="InterPro" id="IPR036249">
    <property type="entry name" value="Thioredoxin-like_sf"/>
</dbReference>
<dbReference type="STRING" id="1806994.A0A507C2A7"/>
<proteinExistence type="inferred from homology"/>
<reference evidence="5 6" key="1">
    <citation type="journal article" date="2019" name="Sci. Rep.">
        <title>Comparative genomics of chytrid fungi reveal insights into the obligate biotrophic and pathogenic lifestyle of Synchytrium endobioticum.</title>
        <authorList>
            <person name="van de Vossenberg B.T.L.H."/>
            <person name="Warris S."/>
            <person name="Nguyen H.D.T."/>
            <person name="van Gent-Pelzer M.P.E."/>
            <person name="Joly D.L."/>
            <person name="van de Geest H.C."/>
            <person name="Bonants P.J.M."/>
            <person name="Smith D.S."/>
            <person name="Levesque C.A."/>
            <person name="van der Lee T.A.J."/>
        </authorList>
    </citation>
    <scope>NUCLEOTIDE SEQUENCE [LARGE SCALE GENOMIC DNA]</scope>
    <source>
        <strain evidence="5 6">JEL517</strain>
    </source>
</reference>
<dbReference type="RefSeq" id="XP_031024736.1">
    <property type="nucleotide sequence ID" value="XM_031169321.1"/>
</dbReference>
<dbReference type="InterPro" id="IPR001200">
    <property type="entry name" value="Phosducin"/>
</dbReference>
<evidence type="ECO:0000313" key="5">
    <source>
        <dbReference type="EMBL" id="TPX33852.1"/>
    </source>
</evidence>
<dbReference type="Pfam" id="PF02114">
    <property type="entry name" value="Phosducin"/>
    <property type="match status" value="1"/>
</dbReference>
<dbReference type="AlphaFoldDB" id="A0A507C2A7"/>
<dbReference type="GeneID" id="42004618"/>
<feature type="compositionally biased region" description="Basic and acidic residues" evidence="3">
    <location>
        <begin position="119"/>
        <end position="150"/>
    </location>
</feature>
<keyword evidence="6" id="KW-1185">Reference proteome</keyword>
<dbReference type="InterPro" id="IPR051499">
    <property type="entry name" value="Phosducin-like_reg"/>
</dbReference>
<sequence>MAEFSEQDRRILAAINAIGDPDTERPRERDETDDYDLAIPTLKPHKDDERRDPKLNRILQDQQTRQSLNEGGPQTGPKGVLADYRFHAKQEIARRAEQARHDSSRNKQLLSSGWMQRTIAREEAEKRGDIAKAEGNNRSDALDDAERQREEDEDAIELLERQVEDLDLEDPAFLNQYRARRIAEISQRTPARVHGVLRELDESTYVSAIDNEASNVTVVIHLYQSEVEACRTTNVYLTRMAQKYGMVKFCKIVSTRADENFDQVALPALLVYRGGDLTHTLIRITDEIPGWRTTGRVELEDFEDYLIRNRVVSESDITDFDSNLLTPRRYQADDDDEDEDDLLD</sequence>
<protein>
    <recommendedName>
        <fullName evidence="4">Phosducin domain-containing protein</fullName>
    </recommendedName>
</protein>
<feature type="region of interest" description="Disordered" evidence="3">
    <location>
        <begin position="93"/>
        <end position="152"/>
    </location>
</feature>
<feature type="compositionally biased region" description="Basic and acidic residues" evidence="3">
    <location>
        <begin position="44"/>
        <end position="55"/>
    </location>
</feature>
<dbReference type="Gene3D" id="1.10.168.10">
    <property type="entry name" value="Phosducin, domain 2"/>
    <property type="match status" value="1"/>
</dbReference>
<feature type="domain" description="Phosducin" evidence="4">
    <location>
        <begin position="73"/>
        <end position="290"/>
    </location>
</feature>
<keyword evidence="2" id="KW-0597">Phosphoprotein</keyword>
<dbReference type="EMBL" id="QEAO01000017">
    <property type="protein sequence ID" value="TPX33852.1"/>
    <property type="molecule type" value="Genomic_DNA"/>
</dbReference>
<gene>
    <name evidence="5" type="ORF">SmJEL517_g03393</name>
</gene>
<dbReference type="PANTHER" id="PTHR46052">
    <property type="entry name" value="PHOSDUCIN-LIKE PROTEIN"/>
    <property type="match status" value="1"/>
</dbReference>
<dbReference type="InterPro" id="IPR023196">
    <property type="entry name" value="Phosducin_N_dom_sf"/>
</dbReference>
<evidence type="ECO:0000313" key="6">
    <source>
        <dbReference type="Proteomes" id="UP000319731"/>
    </source>
</evidence>
<evidence type="ECO:0000256" key="1">
    <source>
        <dbReference type="ARBA" id="ARBA00009686"/>
    </source>
</evidence>
<comment type="similarity">
    <text evidence="1">Belongs to the phosducin family.</text>
</comment>
<accession>A0A507C2A7</accession>
<feature type="compositionally biased region" description="Polar residues" evidence="3">
    <location>
        <begin position="106"/>
        <end position="115"/>
    </location>
</feature>
<dbReference type="CDD" id="cd02987">
    <property type="entry name" value="Phd_like_Phd"/>
    <property type="match status" value="1"/>
</dbReference>
<dbReference type="PANTHER" id="PTHR46052:SF1">
    <property type="entry name" value="PHOSDUCIN-LIKE PROTEIN"/>
    <property type="match status" value="1"/>
</dbReference>
<dbReference type="Gene3D" id="3.40.30.10">
    <property type="entry name" value="Glutaredoxin"/>
    <property type="match status" value="1"/>
</dbReference>
<evidence type="ECO:0000256" key="3">
    <source>
        <dbReference type="SAM" id="MobiDB-lite"/>
    </source>
</evidence>
<name>A0A507C2A7_9FUNG</name>
<comment type="caution">
    <text evidence="5">The sequence shown here is derived from an EMBL/GenBank/DDBJ whole genome shotgun (WGS) entry which is preliminary data.</text>
</comment>
<dbReference type="OrthoDB" id="70588at2759"/>
<dbReference type="Proteomes" id="UP000319731">
    <property type="component" value="Unassembled WGS sequence"/>
</dbReference>